<reference evidence="1" key="1">
    <citation type="submission" date="2022-11" db="EMBL/GenBank/DDBJ databases">
        <title>Genome Resource of Sclerotinia nivalis Strain SnTB1, a Plant Pathogen Isolated from American Ginseng.</title>
        <authorList>
            <person name="Fan S."/>
        </authorList>
    </citation>
    <scope>NUCLEOTIDE SEQUENCE</scope>
    <source>
        <strain evidence="1">SnTB1</strain>
    </source>
</reference>
<organism evidence="1 2">
    <name type="scientific">Sclerotinia nivalis</name>
    <dbReference type="NCBI Taxonomy" id="352851"/>
    <lineage>
        <taxon>Eukaryota</taxon>
        <taxon>Fungi</taxon>
        <taxon>Dikarya</taxon>
        <taxon>Ascomycota</taxon>
        <taxon>Pezizomycotina</taxon>
        <taxon>Leotiomycetes</taxon>
        <taxon>Helotiales</taxon>
        <taxon>Sclerotiniaceae</taxon>
        <taxon>Sclerotinia</taxon>
    </lineage>
</organism>
<name>A0A9X0AWA0_9HELO</name>
<evidence type="ECO:0000313" key="2">
    <source>
        <dbReference type="Proteomes" id="UP001152300"/>
    </source>
</evidence>
<evidence type="ECO:0000313" key="1">
    <source>
        <dbReference type="EMBL" id="KAJ8069804.1"/>
    </source>
</evidence>
<accession>A0A9X0AWA0</accession>
<dbReference type="Proteomes" id="UP001152300">
    <property type="component" value="Unassembled WGS sequence"/>
</dbReference>
<protein>
    <submittedName>
        <fullName evidence="1">Uncharacterized protein</fullName>
    </submittedName>
</protein>
<proteinExistence type="predicted"/>
<comment type="caution">
    <text evidence="1">The sequence shown here is derived from an EMBL/GenBank/DDBJ whole genome shotgun (WGS) entry which is preliminary data.</text>
</comment>
<dbReference type="OrthoDB" id="3557839at2759"/>
<gene>
    <name evidence="1" type="ORF">OCU04_000220</name>
</gene>
<dbReference type="AlphaFoldDB" id="A0A9X0AWA0"/>
<keyword evidence="2" id="KW-1185">Reference proteome</keyword>
<dbReference type="EMBL" id="JAPEIS010000001">
    <property type="protein sequence ID" value="KAJ8069804.1"/>
    <property type="molecule type" value="Genomic_DNA"/>
</dbReference>
<sequence>MQDTIIQDTVMDSNFLEEIVFGDIMMEDIELDAITEDTIMENVFMEDIEIEDGFMEDRFMEDIDLEVRFMEDIDIEDSIMADLEMEDTIMEDVSTPNATTQKGAPLSYTRWKTSEKAYLLYLYSAHGMIIDATSGRPHASRTTHTNVVKGMIREALKHRPTGELHQTDPWPSRRYSIKLTRQVVEEWVREERVIADE</sequence>